<evidence type="ECO:0000256" key="4">
    <source>
        <dbReference type="ARBA" id="ARBA00022840"/>
    </source>
</evidence>
<evidence type="ECO:0000313" key="6">
    <source>
        <dbReference type="EMBL" id="GAA2798199.1"/>
    </source>
</evidence>
<dbReference type="Pfam" id="PF25596">
    <property type="entry name" value="CPSase_L_D1"/>
    <property type="match status" value="1"/>
</dbReference>
<dbReference type="Proteomes" id="UP001500979">
    <property type="component" value="Unassembled WGS sequence"/>
</dbReference>
<evidence type="ECO:0000313" key="7">
    <source>
        <dbReference type="Proteomes" id="UP001500979"/>
    </source>
</evidence>
<keyword evidence="1" id="KW-0028">Amino-acid biosynthesis</keyword>
<dbReference type="Gene3D" id="1.10.1030.10">
    <property type="entry name" value="Carbamoyl-phosphate synthetase, large subunit oligomerisation domain"/>
    <property type="match status" value="1"/>
</dbReference>
<dbReference type="PANTHER" id="PTHR11405:SF16">
    <property type="entry name" value="ASPARTATE CARBAMOYLTRANSFERASE, CHLOROPLASTIC"/>
    <property type="match status" value="1"/>
</dbReference>
<dbReference type="InterPro" id="IPR005479">
    <property type="entry name" value="CPAse_ATP-bd"/>
</dbReference>
<dbReference type="Gene3D" id="3.40.50.20">
    <property type="match status" value="1"/>
</dbReference>
<dbReference type="Pfam" id="PF02786">
    <property type="entry name" value="CPSase_L_D2"/>
    <property type="match status" value="1"/>
</dbReference>
<dbReference type="EMBL" id="BAAAUX010000014">
    <property type="protein sequence ID" value="GAA2798199.1"/>
    <property type="molecule type" value="Genomic_DNA"/>
</dbReference>
<keyword evidence="4" id="KW-0067">ATP-binding</keyword>
<proteinExistence type="predicted"/>
<dbReference type="InterPro" id="IPR005480">
    <property type="entry name" value="CPSase_lsu_oligo"/>
</dbReference>
<dbReference type="SUPFAM" id="SSF52440">
    <property type="entry name" value="PreATP-grasp domain"/>
    <property type="match status" value="1"/>
</dbReference>
<dbReference type="InterPro" id="IPR036914">
    <property type="entry name" value="MGS-like_dom_sf"/>
</dbReference>
<dbReference type="Gene3D" id="3.30.470.20">
    <property type="entry name" value="ATP-grasp fold, B domain"/>
    <property type="match status" value="2"/>
</dbReference>
<dbReference type="SMART" id="SM01096">
    <property type="entry name" value="CPSase_L_D3"/>
    <property type="match status" value="1"/>
</dbReference>
<dbReference type="RefSeq" id="WP_344681227.1">
    <property type="nucleotide sequence ID" value="NZ_BAAAUX010000014.1"/>
</dbReference>
<name>A0ABN3VGB8_9PSEU</name>
<dbReference type="InterPro" id="IPR016185">
    <property type="entry name" value="PreATP-grasp_dom_sf"/>
</dbReference>
<reference evidence="6 7" key="1">
    <citation type="journal article" date="2019" name="Int. J. Syst. Evol. Microbiol.">
        <title>The Global Catalogue of Microorganisms (GCM) 10K type strain sequencing project: providing services to taxonomists for standard genome sequencing and annotation.</title>
        <authorList>
            <consortium name="The Broad Institute Genomics Platform"/>
            <consortium name="The Broad Institute Genome Sequencing Center for Infectious Disease"/>
            <person name="Wu L."/>
            <person name="Ma J."/>
        </authorList>
    </citation>
    <scope>NUCLEOTIDE SEQUENCE [LARGE SCALE GENOMIC DNA]</scope>
    <source>
        <strain evidence="6 7">JCM 9383</strain>
    </source>
</reference>
<dbReference type="InterPro" id="IPR058047">
    <property type="entry name" value="CPSase_preATP-grasp"/>
</dbReference>
<dbReference type="SUPFAM" id="SSF48108">
    <property type="entry name" value="Carbamoyl phosphate synthetase, large subunit connection domain"/>
    <property type="match status" value="1"/>
</dbReference>
<keyword evidence="3" id="KW-0547">Nucleotide-binding</keyword>
<keyword evidence="7" id="KW-1185">Reference proteome</keyword>
<evidence type="ECO:0000256" key="1">
    <source>
        <dbReference type="ARBA" id="ARBA00022571"/>
    </source>
</evidence>
<dbReference type="SUPFAM" id="SSF52335">
    <property type="entry name" value="Methylglyoxal synthase-like"/>
    <property type="match status" value="1"/>
</dbReference>
<evidence type="ECO:0000259" key="5">
    <source>
        <dbReference type="SMART" id="SM01096"/>
    </source>
</evidence>
<feature type="domain" description="Carbamoyl-phosphate synthetase large subunit oligomerisation" evidence="5">
    <location>
        <begin position="324"/>
        <end position="439"/>
    </location>
</feature>
<dbReference type="InterPro" id="IPR036897">
    <property type="entry name" value="CarbamoylP_synth_lsu_oligo_sf"/>
</dbReference>
<sequence>MPTRADLNSVVVVGDDHGCCGAAGSDRSSAEVCRVLRAEGIRVVAISSNPATVLTDPGLADAAYVEPVTPDHLLAVLTRERPDALLPVRGSGPAMEAVMDLVKSGVLKAHGVDLLGVGATEFDSANAAGTCRSEPSTAPDWPPRSTAGWREYELVVLRDDAGSVLVADLVENIDRTAGGSAAAFSVSPAMTPEPRDRAMLSDTARAMVANGTGSAGAYRVRLLQDPRGGEILPTRLDRWPPCFFELRARPIAGAVTRLVLGHRLDEIALGPPASDDHVAVRMRWPGGHVVGLAGSFPEALQKALRSAEDGALSWSVPPRGPRRLLRLARKSGPGQWNRMLQALRAGTSTGAVARAAGIDVWFAGQLAALNRIADDLAVRPDLDPALLRSAKRHGFSDEQIGDIRGTSGKAVRVLRDGLGIRPGQRLLGTGPDLVSYSTYAEAATPNRPLTTLVVGSPGGNFTHSCVQAYRALRGAGHEVAVLHSDPASLPAWVRTWVAPCTAEDVHDVVAIHDSRPEVVTQFRGPGGRLEPPAHEYSVEALFDGTDLHVGGVIEHIDRSACVHPPIHLGSADVRQLRAATESVARARNARGPLQVRFTWDNGPHVVSVASLASAALPFLTKATGVPLAGAAARVIAGSSISELRKQGVLPSGGRDCCVAVRETGTSHEVMGISDAFGAAFAKTQAAVHRPLPTTGRVYLAAVGGDKRTMLFPLRTLQDLCFEIFAPEELAGLLRRSAIDVTAVGERDQPTTTELFRDSGVDLVVDIPRSGATPPEGSLHIESWERLTAATLGIQSLHQHAPDVRTVEEIRRGREL</sequence>
<evidence type="ECO:0000256" key="2">
    <source>
        <dbReference type="ARBA" id="ARBA00022598"/>
    </source>
</evidence>
<gene>
    <name evidence="6" type="ORF">GCM10010470_36710</name>
</gene>
<protein>
    <recommendedName>
        <fullName evidence="5">Carbamoyl-phosphate synthetase large subunit oligomerisation domain-containing protein</fullName>
    </recommendedName>
</protein>
<keyword evidence="2" id="KW-0436">Ligase</keyword>
<dbReference type="PANTHER" id="PTHR11405">
    <property type="entry name" value="CARBAMOYLTRANSFERASE FAMILY MEMBER"/>
    <property type="match status" value="1"/>
</dbReference>
<dbReference type="Pfam" id="PF02787">
    <property type="entry name" value="CPSase_L_D3"/>
    <property type="match status" value="1"/>
</dbReference>
<dbReference type="SUPFAM" id="SSF56059">
    <property type="entry name" value="Glutathione synthetase ATP-binding domain-like"/>
    <property type="match status" value="2"/>
</dbReference>
<comment type="caution">
    <text evidence="6">The sequence shown here is derived from an EMBL/GenBank/DDBJ whole genome shotgun (WGS) entry which is preliminary data.</text>
</comment>
<dbReference type="Gene3D" id="3.40.50.1380">
    <property type="entry name" value="Methylglyoxal synthase-like domain"/>
    <property type="match status" value="1"/>
</dbReference>
<accession>A0ABN3VGB8</accession>
<organism evidence="6 7">
    <name type="scientific">Saccharopolyspora taberi</name>
    <dbReference type="NCBI Taxonomy" id="60895"/>
    <lineage>
        <taxon>Bacteria</taxon>
        <taxon>Bacillati</taxon>
        <taxon>Actinomycetota</taxon>
        <taxon>Actinomycetes</taxon>
        <taxon>Pseudonocardiales</taxon>
        <taxon>Pseudonocardiaceae</taxon>
        <taxon>Saccharopolyspora</taxon>
    </lineage>
</organism>
<keyword evidence="1" id="KW-0055">Arginine biosynthesis</keyword>
<evidence type="ECO:0000256" key="3">
    <source>
        <dbReference type="ARBA" id="ARBA00022741"/>
    </source>
</evidence>